<accession>A0A223ATF5</accession>
<evidence type="ECO:0000313" key="1">
    <source>
        <dbReference type="EMBL" id="ASS38257.1"/>
    </source>
</evidence>
<keyword evidence="2" id="KW-1185">Reference proteome</keyword>
<gene>
    <name evidence="1" type="ORF">AXF17_07490</name>
</gene>
<protein>
    <recommendedName>
        <fullName evidence="3">pEK499-p136 HEPN domain-containing protein</fullName>
    </recommendedName>
</protein>
<dbReference type="OrthoDB" id="3035406at2"/>
<evidence type="ECO:0008006" key="3">
    <source>
        <dbReference type="Google" id="ProtNLM"/>
    </source>
</evidence>
<dbReference type="Proteomes" id="UP000214689">
    <property type="component" value="Chromosome"/>
</dbReference>
<dbReference type="EMBL" id="CP016199">
    <property type="protein sequence ID" value="ASS38257.1"/>
    <property type="molecule type" value="Genomic_DNA"/>
</dbReference>
<organism evidence="1 2">
    <name type="scientific">Mogibacterium pumilum</name>
    <dbReference type="NCBI Taxonomy" id="86332"/>
    <lineage>
        <taxon>Bacteria</taxon>
        <taxon>Bacillati</taxon>
        <taxon>Bacillota</taxon>
        <taxon>Clostridia</taxon>
        <taxon>Peptostreptococcales</taxon>
        <taxon>Anaerovoracaceae</taxon>
        <taxon>Mogibacterium</taxon>
    </lineage>
</organism>
<proteinExistence type="predicted"/>
<dbReference type="AlphaFoldDB" id="A0A223ATF5"/>
<reference evidence="2" key="1">
    <citation type="submission" date="2016-05" db="EMBL/GenBank/DDBJ databases">
        <authorList>
            <person name="Holder M.E."/>
            <person name="Ajami N.J."/>
            <person name="Petrosino J.F."/>
        </authorList>
    </citation>
    <scope>NUCLEOTIDE SEQUENCE [LARGE SCALE GENOMIC DNA]</scope>
    <source>
        <strain evidence="2">ATCC 700696</strain>
    </source>
</reference>
<dbReference type="RefSeq" id="WP_094234497.1">
    <property type="nucleotide sequence ID" value="NZ_CP016199.1"/>
</dbReference>
<evidence type="ECO:0000313" key="2">
    <source>
        <dbReference type="Proteomes" id="UP000214689"/>
    </source>
</evidence>
<name>A0A223ATF5_9FIRM</name>
<sequence>MIKWTFKNKIIINERMKKILQFYLFNTPVEGVSVRGNTFKYLGWNKRQLTPLLKKEIDFLSSNWIITTVKEIETKLKTLGQLENVKFEEIAIHINNKNSNIDSFFYAVRCAIAHGSFSVRKHNGQAFYILENKDKGKLKARIVIKEDTLVHIIEIVSDASKYNR</sequence>